<sequence>MARKTEYNQLPPEHNGQASIENNEHDNKRESDMIMLTGSAVNDHRVTLFNMFSQAYFYYILFLSCVRVVDGNCDRDTGPSGVTECFLDSSYYKEYQWGTCITNVYMQEKSGGKYHCRDSTRTYCYYQCMLELHDVESGPVYDDCKCENGQEYTESNLTLPSRCYSPSGADCSWYRDCLETKFKCSGTEDDYAMAFATKFCDLYSQNYQDFSQDGQQWIDAVRKCLQVSLVQTLRPYLPFTCEDVKRIAFDSHTPCYVKPIPESPSISVCNLDASDYFSVFWTIQSSLKTSTDSSLRTIRSMFETLKQCTVSFLSSFSFDGPVRLVKLKLKYFFIFGRRRRSNSDDKMNILNDFVDSMAYTLHWQENEVLWFSDPEISLNISASSETYIDIFLTDRYVYDLDVKNTTLPSNLNTTINEFMEMTQTGDLNGNIAGFSIKILLSQGCLDASCDTLLFNVTANDNDIRKKGVKGDGSMFFSQFDDYGC</sequence>
<accession>A0A8S3RXD1</accession>
<evidence type="ECO:0000313" key="2">
    <source>
        <dbReference type="EMBL" id="CAG2213431.1"/>
    </source>
</evidence>
<evidence type="ECO:0000313" key="3">
    <source>
        <dbReference type="Proteomes" id="UP000683360"/>
    </source>
</evidence>
<feature type="region of interest" description="Disordered" evidence="1">
    <location>
        <begin position="1"/>
        <end position="24"/>
    </location>
</feature>
<keyword evidence="3" id="KW-1185">Reference proteome</keyword>
<name>A0A8S3RXD1_MYTED</name>
<dbReference type="Proteomes" id="UP000683360">
    <property type="component" value="Unassembled WGS sequence"/>
</dbReference>
<protein>
    <submittedName>
        <fullName evidence="2">Uncharacterized protein</fullName>
    </submittedName>
</protein>
<organism evidence="2 3">
    <name type="scientific">Mytilus edulis</name>
    <name type="common">Blue mussel</name>
    <dbReference type="NCBI Taxonomy" id="6550"/>
    <lineage>
        <taxon>Eukaryota</taxon>
        <taxon>Metazoa</taxon>
        <taxon>Spiralia</taxon>
        <taxon>Lophotrochozoa</taxon>
        <taxon>Mollusca</taxon>
        <taxon>Bivalvia</taxon>
        <taxon>Autobranchia</taxon>
        <taxon>Pteriomorphia</taxon>
        <taxon>Mytilida</taxon>
        <taxon>Mytiloidea</taxon>
        <taxon>Mytilidae</taxon>
        <taxon>Mytilinae</taxon>
        <taxon>Mytilus</taxon>
    </lineage>
</organism>
<evidence type="ECO:0000256" key="1">
    <source>
        <dbReference type="SAM" id="MobiDB-lite"/>
    </source>
</evidence>
<dbReference type="EMBL" id="CAJPWZ010001353">
    <property type="protein sequence ID" value="CAG2213431.1"/>
    <property type="molecule type" value="Genomic_DNA"/>
</dbReference>
<comment type="caution">
    <text evidence="2">The sequence shown here is derived from an EMBL/GenBank/DDBJ whole genome shotgun (WGS) entry which is preliminary data.</text>
</comment>
<dbReference type="OrthoDB" id="10035838at2759"/>
<proteinExistence type="predicted"/>
<reference evidence="2" key="1">
    <citation type="submission" date="2021-03" db="EMBL/GenBank/DDBJ databases">
        <authorList>
            <person name="Bekaert M."/>
        </authorList>
    </citation>
    <scope>NUCLEOTIDE SEQUENCE</scope>
</reference>
<dbReference type="AlphaFoldDB" id="A0A8S3RXD1"/>
<gene>
    <name evidence="2" type="ORF">MEDL_27344</name>
</gene>